<feature type="chain" id="PRO_5041294707" evidence="1">
    <location>
        <begin position="19"/>
        <end position="147"/>
    </location>
</feature>
<organism evidence="2 3">
    <name type="scientific">Cercophora samala</name>
    <dbReference type="NCBI Taxonomy" id="330535"/>
    <lineage>
        <taxon>Eukaryota</taxon>
        <taxon>Fungi</taxon>
        <taxon>Dikarya</taxon>
        <taxon>Ascomycota</taxon>
        <taxon>Pezizomycotina</taxon>
        <taxon>Sordariomycetes</taxon>
        <taxon>Sordariomycetidae</taxon>
        <taxon>Sordariales</taxon>
        <taxon>Lasiosphaeriaceae</taxon>
        <taxon>Cercophora</taxon>
    </lineage>
</organism>
<dbReference type="EMBL" id="JAULSY010000064">
    <property type="protein sequence ID" value="KAK0667903.1"/>
    <property type="molecule type" value="Genomic_DNA"/>
</dbReference>
<evidence type="ECO:0000256" key="1">
    <source>
        <dbReference type="SAM" id="SignalP"/>
    </source>
</evidence>
<evidence type="ECO:0000313" key="3">
    <source>
        <dbReference type="Proteomes" id="UP001174997"/>
    </source>
</evidence>
<feature type="signal peptide" evidence="1">
    <location>
        <begin position="1"/>
        <end position="18"/>
    </location>
</feature>
<proteinExistence type="predicted"/>
<name>A0AA39ZBL0_9PEZI</name>
<gene>
    <name evidence="2" type="ORF">QBC41DRAFT_365850</name>
</gene>
<comment type="caution">
    <text evidence="2">The sequence shown here is derived from an EMBL/GenBank/DDBJ whole genome shotgun (WGS) entry which is preliminary data.</text>
</comment>
<sequence>MRLSSSALSLAMAGLAVATPVPAHLDIRAENYWYLTGWGNPNCQGSFLWAYQGNGNACYNVPAMAASVSWGISTGTAELSLVNFPTCGLGRAAVLAGSSDATTNESRPIVEVIEVKGDGDSGLQERQVQASCHNSNTGVWAFQVRWT</sequence>
<dbReference type="AlphaFoldDB" id="A0AA39ZBL0"/>
<keyword evidence="3" id="KW-1185">Reference proteome</keyword>
<dbReference type="Proteomes" id="UP001174997">
    <property type="component" value="Unassembled WGS sequence"/>
</dbReference>
<reference evidence="2" key="1">
    <citation type="submission" date="2023-06" db="EMBL/GenBank/DDBJ databases">
        <title>Genome-scale phylogeny and comparative genomics of the fungal order Sordariales.</title>
        <authorList>
            <consortium name="Lawrence Berkeley National Laboratory"/>
            <person name="Hensen N."/>
            <person name="Bonometti L."/>
            <person name="Westerberg I."/>
            <person name="Brannstrom I.O."/>
            <person name="Guillou S."/>
            <person name="Cros-Aarteil S."/>
            <person name="Calhoun S."/>
            <person name="Haridas S."/>
            <person name="Kuo A."/>
            <person name="Mondo S."/>
            <person name="Pangilinan J."/>
            <person name="Riley R."/>
            <person name="Labutti K."/>
            <person name="Andreopoulos B."/>
            <person name="Lipzen A."/>
            <person name="Chen C."/>
            <person name="Yanf M."/>
            <person name="Daum C."/>
            <person name="Ng V."/>
            <person name="Clum A."/>
            <person name="Steindorff A."/>
            <person name="Ohm R."/>
            <person name="Martin F."/>
            <person name="Silar P."/>
            <person name="Natvig D."/>
            <person name="Lalanne C."/>
            <person name="Gautier V."/>
            <person name="Ament-Velasquez S.L."/>
            <person name="Kruys A."/>
            <person name="Hutchinson M.I."/>
            <person name="Powell A.J."/>
            <person name="Barry K."/>
            <person name="Miller A.N."/>
            <person name="Grigoriev I.V."/>
            <person name="Debuchy R."/>
            <person name="Gladieux P."/>
            <person name="Thoren M.H."/>
            <person name="Johannesson H."/>
        </authorList>
    </citation>
    <scope>NUCLEOTIDE SEQUENCE</scope>
    <source>
        <strain evidence="2">CBS 307.81</strain>
    </source>
</reference>
<protein>
    <submittedName>
        <fullName evidence="2">Uncharacterized protein</fullName>
    </submittedName>
</protein>
<accession>A0AA39ZBL0</accession>
<evidence type="ECO:0000313" key="2">
    <source>
        <dbReference type="EMBL" id="KAK0667903.1"/>
    </source>
</evidence>
<keyword evidence="1" id="KW-0732">Signal</keyword>